<keyword evidence="3" id="KW-1185">Reference proteome</keyword>
<name>A0A8X7S7U2_BRACI</name>
<feature type="compositionally biased region" description="Basic and acidic residues" evidence="1">
    <location>
        <begin position="226"/>
        <end position="235"/>
    </location>
</feature>
<dbReference type="AlphaFoldDB" id="A0A8X7S7U2"/>
<reference evidence="2 3" key="1">
    <citation type="submission" date="2020-02" db="EMBL/GenBank/DDBJ databases">
        <authorList>
            <person name="Ma Q."/>
            <person name="Huang Y."/>
            <person name="Song X."/>
            <person name="Pei D."/>
        </authorList>
    </citation>
    <scope>NUCLEOTIDE SEQUENCE [LARGE SCALE GENOMIC DNA]</scope>
    <source>
        <strain evidence="2">Sxm20200214</strain>
        <tissue evidence="2">Leaf</tissue>
    </source>
</reference>
<evidence type="ECO:0000256" key="1">
    <source>
        <dbReference type="SAM" id="MobiDB-lite"/>
    </source>
</evidence>
<accession>A0A8X7S7U2</accession>
<feature type="compositionally biased region" description="Basic and acidic residues" evidence="1">
    <location>
        <begin position="16"/>
        <end position="26"/>
    </location>
</feature>
<feature type="region of interest" description="Disordered" evidence="1">
    <location>
        <begin position="1"/>
        <end position="29"/>
    </location>
</feature>
<evidence type="ECO:0000313" key="3">
    <source>
        <dbReference type="Proteomes" id="UP000886595"/>
    </source>
</evidence>
<dbReference type="OrthoDB" id="1113744at2759"/>
<protein>
    <submittedName>
        <fullName evidence="2">Uncharacterized protein</fullName>
    </submittedName>
</protein>
<comment type="caution">
    <text evidence="2">The sequence shown here is derived from an EMBL/GenBank/DDBJ whole genome shotgun (WGS) entry which is preliminary data.</text>
</comment>
<dbReference type="Proteomes" id="UP000886595">
    <property type="component" value="Unassembled WGS sequence"/>
</dbReference>
<feature type="region of interest" description="Disordered" evidence="1">
    <location>
        <begin position="210"/>
        <end position="258"/>
    </location>
</feature>
<dbReference type="EMBL" id="JAAMPC010000008">
    <property type="protein sequence ID" value="KAG2299109.1"/>
    <property type="molecule type" value="Genomic_DNA"/>
</dbReference>
<gene>
    <name evidence="2" type="ORF">Bca52824_035581</name>
</gene>
<sequence>MKASTEKMESSSAQSVRKEDFGKMDESDPLFDLIPSSLMGEDPISGKPKIGKDVLDDMRLYLRAADGPERLAREERVKNSIQDIEKDPVAQKTVLRLERPATIIRYLDRGKGIVFDFSAQRDYIQHSEKLMASAIFAGTKVLQSGKIVSEIPTMMALTASPPLGFAAESQTGYCAGLSQIITSGTSVKKPRGRKRPGTFTRRATCKRILKEDAAKGQKVGEGVVTDTKRKAHEDVEPSQSSARFKKPLVVPNEGPSSI</sequence>
<proteinExistence type="predicted"/>
<evidence type="ECO:0000313" key="2">
    <source>
        <dbReference type="EMBL" id="KAG2299109.1"/>
    </source>
</evidence>
<organism evidence="2 3">
    <name type="scientific">Brassica carinata</name>
    <name type="common">Ethiopian mustard</name>
    <name type="synonym">Abyssinian cabbage</name>
    <dbReference type="NCBI Taxonomy" id="52824"/>
    <lineage>
        <taxon>Eukaryota</taxon>
        <taxon>Viridiplantae</taxon>
        <taxon>Streptophyta</taxon>
        <taxon>Embryophyta</taxon>
        <taxon>Tracheophyta</taxon>
        <taxon>Spermatophyta</taxon>
        <taxon>Magnoliopsida</taxon>
        <taxon>eudicotyledons</taxon>
        <taxon>Gunneridae</taxon>
        <taxon>Pentapetalae</taxon>
        <taxon>rosids</taxon>
        <taxon>malvids</taxon>
        <taxon>Brassicales</taxon>
        <taxon>Brassicaceae</taxon>
        <taxon>Brassiceae</taxon>
        <taxon>Brassica</taxon>
    </lineage>
</organism>